<proteinExistence type="predicted"/>
<evidence type="ECO:0000313" key="2">
    <source>
        <dbReference type="EMBL" id="MBH8565888.1"/>
    </source>
</evidence>
<keyword evidence="3" id="KW-1185">Reference proteome</keyword>
<accession>A0A8J7HTY8</accession>
<dbReference type="SUPFAM" id="SSF58100">
    <property type="entry name" value="Bacterial hemolysins"/>
    <property type="match status" value="1"/>
</dbReference>
<sequence>MQELYEQIVQKAREIEQLQRDYEHFKGLAFSGLVGGPIGLAITQGIYSSKAEEARRRMNQLIVEKDILNQQLNEKDQLRRSVERVSDKLALVSITLLDSESASDDLQVVWDNIYYQIETSANTLANIKEGTKLMTFKTQFLKVINPWENAKDSIIQLVNLISQVLESYDEGAGITQFGVPN</sequence>
<keyword evidence="1" id="KW-0175">Coiled coil</keyword>
<dbReference type="Gene3D" id="1.20.1170.10">
    <property type="match status" value="1"/>
</dbReference>
<dbReference type="EMBL" id="JAECZC010000075">
    <property type="protein sequence ID" value="MBH8565888.1"/>
    <property type="molecule type" value="Genomic_DNA"/>
</dbReference>
<gene>
    <name evidence="2" type="ORF">I8748_27605</name>
</gene>
<reference evidence="2 3" key="1">
    <citation type="journal article" date="2021" name="Int. J. Syst. Evol. Microbiol.">
        <title>Amazonocrinis nigriterrae gen. nov., sp. nov., Atlanticothrix silvestris gen. nov., sp. nov. and Dendronalium phyllosphericum gen. nov., sp. nov., nostocacean cyanobacteria from Brazilian environments.</title>
        <authorList>
            <person name="Alvarenga D.O."/>
            <person name="Andreote A.P.D."/>
            <person name="Branco L.H.Z."/>
            <person name="Delbaje E."/>
            <person name="Cruz R.B."/>
            <person name="Varani A.M."/>
            <person name="Fiore M.F."/>
        </authorList>
    </citation>
    <scope>NUCLEOTIDE SEQUENCE [LARGE SCALE GENOMIC DNA]</scope>
    <source>
        <strain evidence="2 3">CENA67</strain>
    </source>
</reference>
<dbReference type="RefSeq" id="WP_198127682.1">
    <property type="nucleotide sequence ID" value="NZ_JAECZC010000075.1"/>
</dbReference>
<protein>
    <submittedName>
        <fullName evidence="2">Alpha-xenorhabdolysin family binary toxin subunit A</fullName>
    </submittedName>
</protein>
<evidence type="ECO:0000256" key="1">
    <source>
        <dbReference type="SAM" id="Coils"/>
    </source>
</evidence>
<comment type="caution">
    <text evidence="2">The sequence shown here is derived from an EMBL/GenBank/DDBJ whole genome shotgun (WGS) entry which is preliminary data.</text>
</comment>
<evidence type="ECO:0000313" key="3">
    <source>
        <dbReference type="Proteomes" id="UP000632766"/>
    </source>
</evidence>
<name>A0A8J7HTY8_9NOST</name>
<dbReference type="NCBIfam" id="NF033928">
    <property type="entry name" value="alph_xenorhab_A"/>
    <property type="match status" value="1"/>
</dbReference>
<dbReference type="Proteomes" id="UP000632766">
    <property type="component" value="Unassembled WGS sequence"/>
</dbReference>
<feature type="coiled-coil region" evidence="1">
    <location>
        <begin position="51"/>
        <end position="88"/>
    </location>
</feature>
<dbReference type="AlphaFoldDB" id="A0A8J7HTY8"/>
<organism evidence="2 3">
    <name type="scientific">Amazonocrinis nigriterrae CENA67</name>
    <dbReference type="NCBI Taxonomy" id="2794033"/>
    <lineage>
        <taxon>Bacteria</taxon>
        <taxon>Bacillati</taxon>
        <taxon>Cyanobacteriota</taxon>
        <taxon>Cyanophyceae</taxon>
        <taxon>Nostocales</taxon>
        <taxon>Nostocaceae</taxon>
        <taxon>Amazonocrinis</taxon>
        <taxon>Amazonocrinis nigriterrae</taxon>
    </lineage>
</organism>